<gene>
    <name evidence="2" type="ORF">D0Y96_17595</name>
</gene>
<feature type="domain" description="PASTA" evidence="1">
    <location>
        <begin position="171"/>
        <end position="253"/>
    </location>
</feature>
<name>A0A372IL46_9BACT</name>
<dbReference type="AlphaFoldDB" id="A0A372IL46"/>
<sequence length="253" mass="26276">MISFLRFVLIVLLLVVVAMTSAVITMHFAIHGAEVSIPDFRGMTIAQAVRRGVDLDLNLNVENHFYSTETPAGHIMNQSPAPGTLVRSGWHVRIIESLGPQRVAIPDVTGQQERLGTIEIRRVGLQPGVVAQLPWAGAQPGTIIAQSPQAKASGVESPEVSLLVAEPGDASAGSFVMPDLTGQMFTAAAFAITHAGLQLAPVKDAPVAVLPVGSTASPLPPAPSYPPGAILAQSPAAGERVDASTPVALTVAR</sequence>
<organism evidence="2 3">
    <name type="scientific">Paracidobacterium acidisoli</name>
    <dbReference type="NCBI Taxonomy" id="2303751"/>
    <lineage>
        <taxon>Bacteria</taxon>
        <taxon>Pseudomonadati</taxon>
        <taxon>Acidobacteriota</taxon>
        <taxon>Terriglobia</taxon>
        <taxon>Terriglobales</taxon>
        <taxon>Acidobacteriaceae</taxon>
        <taxon>Paracidobacterium</taxon>
    </lineage>
</organism>
<dbReference type="OrthoDB" id="117799at2"/>
<reference evidence="2 3" key="1">
    <citation type="submission" date="2018-08" db="EMBL/GenBank/DDBJ databases">
        <title>Acidipila sp. 4G-K13, an acidobacterium isolated from forest soil.</title>
        <authorList>
            <person name="Gao Z.-H."/>
            <person name="Qiu L.-H."/>
        </authorList>
    </citation>
    <scope>NUCLEOTIDE SEQUENCE [LARGE SCALE GENOMIC DNA]</scope>
    <source>
        <strain evidence="2 3">4G-K13</strain>
    </source>
</reference>
<dbReference type="EMBL" id="QVQT01000006">
    <property type="protein sequence ID" value="RFU15469.1"/>
    <property type="molecule type" value="Genomic_DNA"/>
</dbReference>
<dbReference type="Proteomes" id="UP000264702">
    <property type="component" value="Unassembled WGS sequence"/>
</dbReference>
<evidence type="ECO:0000313" key="3">
    <source>
        <dbReference type="Proteomes" id="UP000264702"/>
    </source>
</evidence>
<dbReference type="InterPro" id="IPR005543">
    <property type="entry name" value="PASTA_dom"/>
</dbReference>
<dbReference type="RefSeq" id="WP_117302490.1">
    <property type="nucleotide sequence ID" value="NZ_QVQT02000006.1"/>
</dbReference>
<evidence type="ECO:0000259" key="1">
    <source>
        <dbReference type="PROSITE" id="PS51178"/>
    </source>
</evidence>
<dbReference type="Pfam" id="PF03793">
    <property type="entry name" value="PASTA"/>
    <property type="match status" value="2"/>
</dbReference>
<dbReference type="PROSITE" id="PS51178">
    <property type="entry name" value="PASTA"/>
    <property type="match status" value="3"/>
</dbReference>
<comment type="caution">
    <text evidence="2">The sequence shown here is derived from an EMBL/GenBank/DDBJ whole genome shotgun (WGS) entry which is preliminary data.</text>
</comment>
<dbReference type="CDD" id="cd06577">
    <property type="entry name" value="PASTA_pknB"/>
    <property type="match status" value="3"/>
</dbReference>
<accession>A0A372IL46</accession>
<feature type="domain" description="PASTA" evidence="1">
    <location>
        <begin position="99"/>
        <end position="166"/>
    </location>
</feature>
<protein>
    <submittedName>
        <fullName evidence="2">PASTA domain-containing protein</fullName>
    </submittedName>
</protein>
<keyword evidence="3" id="KW-1185">Reference proteome</keyword>
<proteinExistence type="predicted"/>
<feature type="domain" description="PASTA" evidence="1">
    <location>
        <begin position="32"/>
        <end position="98"/>
    </location>
</feature>
<dbReference type="Gene3D" id="3.30.10.20">
    <property type="match status" value="3"/>
</dbReference>
<dbReference type="SMART" id="SM00740">
    <property type="entry name" value="PASTA"/>
    <property type="match status" value="3"/>
</dbReference>
<evidence type="ECO:0000313" key="2">
    <source>
        <dbReference type="EMBL" id="RFU15469.1"/>
    </source>
</evidence>